<name>A0ABS8P236_9PSEU</name>
<dbReference type="Pfam" id="PF05977">
    <property type="entry name" value="MFS_3"/>
    <property type="match status" value="1"/>
</dbReference>
<feature type="transmembrane region" description="Helical" evidence="7">
    <location>
        <begin position="303"/>
        <end position="323"/>
    </location>
</feature>
<feature type="transmembrane region" description="Helical" evidence="7">
    <location>
        <begin position="61"/>
        <end position="81"/>
    </location>
</feature>
<comment type="subcellular location">
    <subcellularLocation>
        <location evidence="1">Cell membrane</location>
        <topology evidence="1">Multi-pass membrane protein</topology>
    </subcellularLocation>
</comment>
<dbReference type="PANTHER" id="PTHR23513">
    <property type="entry name" value="INTEGRAL MEMBRANE EFFLUX PROTEIN-RELATED"/>
    <property type="match status" value="1"/>
</dbReference>
<keyword evidence="3" id="KW-1003">Cell membrane</keyword>
<proteinExistence type="predicted"/>
<dbReference type="PROSITE" id="PS50850">
    <property type="entry name" value="MFS"/>
    <property type="match status" value="1"/>
</dbReference>
<keyword evidence="5 7" id="KW-1133">Transmembrane helix</keyword>
<evidence type="ECO:0000259" key="8">
    <source>
        <dbReference type="PROSITE" id="PS50850"/>
    </source>
</evidence>
<dbReference type="Gene3D" id="1.20.1250.20">
    <property type="entry name" value="MFS general substrate transporter like domains"/>
    <property type="match status" value="1"/>
</dbReference>
<dbReference type="InterPro" id="IPR036259">
    <property type="entry name" value="MFS_trans_sf"/>
</dbReference>
<evidence type="ECO:0000256" key="7">
    <source>
        <dbReference type="SAM" id="Phobius"/>
    </source>
</evidence>
<dbReference type="RefSeq" id="WP_230729979.1">
    <property type="nucleotide sequence ID" value="NZ_JAJNDB010000001.1"/>
</dbReference>
<sequence>MTAGTEQPESSTPGGATMFASLRIRNYRLFASGQVVSLVGTWMQRVAQDWLVLNLSGGSPVALGVAAALQFGPTLLLSLFGGAFADRYDKRKLLVVLQVGMGLCALTLGILDVSGTATLSIVYVLCFLNGCFSAVDAPVRQSFAGEMVGPSAITNAVALNSMTFNTARIVGPAVAGLMIAAIGTGWVFLVNAATFVAVVTGLLLMRPADMFAYEKRPGRALGAVLEGLREVQQRPDLIVLLTVVFFVSTFGINFFMTLAITARSVFGRGAESYGLLTSALAVGCLAGTFVAARRVGRPRLRTVLLAGLFFGIAELFTGVMPTYALTALLLIPTGLGQLVFTTAANAAVQLGVTESMRGRVMGIYMLVLLGGTPLGGPVLGWLAEVLGGRAPLVIGGVATAATVVIAAALLAAQARRVARRPLAQA</sequence>
<dbReference type="CDD" id="cd06173">
    <property type="entry name" value="MFS_MefA_like"/>
    <property type="match status" value="1"/>
</dbReference>
<dbReference type="SUPFAM" id="SSF103473">
    <property type="entry name" value="MFS general substrate transporter"/>
    <property type="match status" value="1"/>
</dbReference>
<evidence type="ECO:0000313" key="10">
    <source>
        <dbReference type="Proteomes" id="UP001199469"/>
    </source>
</evidence>
<evidence type="ECO:0000256" key="5">
    <source>
        <dbReference type="ARBA" id="ARBA00022989"/>
    </source>
</evidence>
<dbReference type="InterPro" id="IPR020846">
    <property type="entry name" value="MFS_dom"/>
</dbReference>
<feature type="transmembrane region" description="Helical" evidence="7">
    <location>
        <begin position="272"/>
        <end position="291"/>
    </location>
</feature>
<feature type="transmembrane region" description="Helical" evidence="7">
    <location>
        <begin position="329"/>
        <end position="348"/>
    </location>
</feature>
<comment type="caution">
    <text evidence="9">The sequence shown here is derived from an EMBL/GenBank/DDBJ whole genome shotgun (WGS) entry which is preliminary data.</text>
</comment>
<gene>
    <name evidence="9" type="ORF">LQ327_02675</name>
</gene>
<dbReference type="InterPro" id="IPR010290">
    <property type="entry name" value="TM_effector"/>
</dbReference>
<evidence type="ECO:0000256" key="6">
    <source>
        <dbReference type="ARBA" id="ARBA00023136"/>
    </source>
</evidence>
<accession>A0ABS8P236</accession>
<keyword evidence="6 7" id="KW-0472">Membrane</keyword>
<evidence type="ECO:0000256" key="1">
    <source>
        <dbReference type="ARBA" id="ARBA00004651"/>
    </source>
</evidence>
<dbReference type="EMBL" id="JAJNDB010000001">
    <property type="protein sequence ID" value="MCD2192300.1"/>
    <property type="molecule type" value="Genomic_DNA"/>
</dbReference>
<evidence type="ECO:0000256" key="2">
    <source>
        <dbReference type="ARBA" id="ARBA00022448"/>
    </source>
</evidence>
<protein>
    <submittedName>
        <fullName evidence="9">MFS transporter</fullName>
    </submittedName>
</protein>
<dbReference type="PANTHER" id="PTHR23513:SF11">
    <property type="entry name" value="STAPHYLOFERRIN A TRANSPORTER"/>
    <property type="match status" value="1"/>
</dbReference>
<feature type="transmembrane region" description="Helical" evidence="7">
    <location>
        <begin position="360"/>
        <end position="383"/>
    </location>
</feature>
<evidence type="ECO:0000256" key="3">
    <source>
        <dbReference type="ARBA" id="ARBA00022475"/>
    </source>
</evidence>
<evidence type="ECO:0000256" key="4">
    <source>
        <dbReference type="ARBA" id="ARBA00022692"/>
    </source>
</evidence>
<feature type="transmembrane region" description="Helical" evidence="7">
    <location>
        <begin position="389"/>
        <end position="412"/>
    </location>
</feature>
<dbReference type="Proteomes" id="UP001199469">
    <property type="component" value="Unassembled WGS sequence"/>
</dbReference>
<feature type="transmembrane region" description="Helical" evidence="7">
    <location>
        <begin position="237"/>
        <end position="260"/>
    </location>
</feature>
<feature type="transmembrane region" description="Helical" evidence="7">
    <location>
        <begin position="173"/>
        <end position="205"/>
    </location>
</feature>
<keyword evidence="4 7" id="KW-0812">Transmembrane</keyword>
<keyword evidence="2" id="KW-0813">Transport</keyword>
<evidence type="ECO:0000313" key="9">
    <source>
        <dbReference type="EMBL" id="MCD2192300.1"/>
    </source>
</evidence>
<feature type="transmembrane region" description="Helical" evidence="7">
    <location>
        <begin position="93"/>
        <end position="111"/>
    </location>
</feature>
<feature type="domain" description="Major facilitator superfamily (MFS) profile" evidence="8">
    <location>
        <begin position="237"/>
        <end position="425"/>
    </location>
</feature>
<keyword evidence="10" id="KW-1185">Reference proteome</keyword>
<organism evidence="9 10">
    <name type="scientific">Actinomycetospora endophytica</name>
    <dbReference type="NCBI Taxonomy" id="2291215"/>
    <lineage>
        <taxon>Bacteria</taxon>
        <taxon>Bacillati</taxon>
        <taxon>Actinomycetota</taxon>
        <taxon>Actinomycetes</taxon>
        <taxon>Pseudonocardiales</taxon>
        <taxon>Pseudonocardiaceae</taxon>
        <taxon>Actinomycetospora</taxon>
    </lineage>
</organism>
<reference evidence="9 10" key="1">
    <citation type="submission" date="2021-11" db="EMBL/GenBank/DDBJ databases">
        <title>Draft genome sequence of Actinomycetospora sp. SF1 isolated from the rhizosphere soil.</title>
        <authorList>
            <person name="Duangmal K."/>
            <person name="Chantavorakit T."/>
        </authorList>
    </citation>
    <scope>NUCLEOTIDE SEQUENCE [LARGE SCALE GENOMIC DNA]</scope>
    <source>
        <strain evidence="9 10">TBRC 5722</strain>
    </source>
</reference>